<reference evidence="2 3" key="1">
    <citation type="journal article" date="2024" name="BMC Genomics">
        <title>De novo assembly and annotation of Popillia japonica's genome with initial clues to its potential as an invasive pest.</title>
        <authorList>
            <person name="Cucini C."/>
            <person name="Boschi S."/>
            <person name="Funari R."/>
            <person name="Cardaioli E."/>
            <person name="Iannotti N."/>
            <person name="Marturano G."/>
            <person name="Paoli F."/>
            <person name="Bruttini M."/>
            <person name="Carapelli A."/>
            <person name="Frati F."/>
            <person name="Nardi F."/>
        </authorList>
    </citation>
    <scope>NUCLEOTIDE SEQUENCE [LARGE SCALE GENOMIC DNA]</scope>
    <source>
        <strain evidence="2">DMR45628</strain>
    </source>
</reference>
<dbReference type="PANTHER" id="PTHR28572:SF1">
    <property type="entry name" value="COILED-COIL DOMAIN-CONTAINING PROTEIN 103"/>
    <property type="match status" value="1"/>
</dbReference>
<dbReference type="Pfam" id="PF15867">
    <property type="entry name" value="Dynein_attach_N"/>
    <property type="match status" value="1"/>
</dbReference>
<dbReference type="GO" id="GO:0036159">
    <property type="term" value="P:inner dynein arm assembly"/>
    <property type="evidence" value="ECO:0007669"/>
    <property type="project" value="TreeGrafter"/>
</dbReference>
<name>A0AAW1JZW9_POPJA</name>
<evidence type="ECO:0000313" key="3">
    <source>
        <dbReference type="Proteomes" id="UP001458880"/>
    </source>
</evidence>
<dbReference type="Proteomes" id="UP001458880">
    <property type="component" value="Unassembled WGS sequence"/>
</dbReference>
<organism evidence="2 3">
    <name type="scientific">Popillia japonica</name>
    <name type="common">Japanese beetle</name>
    <dbReference type="NCBI Taxonomy" id="7064"/>
    <lineage>
        <taxon>Eukaryota</taxon>
        <taxon>Metazoa</taxon>
        <taxon>Ecdysozoa</taxon>
        <taxon>Arthropoda</taxon>
        <taxon>Hexapoda</taxon>
        <taxon>Insecta</taxon>
        <taxon>Pterygota</taxon>
        <taxon>Neoptera</taxon>
        <taxon>Endopterygota</taxon>
        <taxon>Coleoptera</taxon>
        <taxon>Polyphaga</taxon>
        <taxon>Scarabaeiformia</taxon>
        <taxon>Scarabaeidae</taxon>
        <taxon>Rutelinae</taxon>
        <taxon>Popillia</taxon>
    </lineage>
</organism>
<evidence type="ECO:0000313" key="2">
    <source>
        <dbReference type="EMBL" id="KAK9710363.1"/>
    </source>
</evidence>
<dbReference type="GO" id="GO:0003351">
    <property type="term" value="P:epithelial cilium movement involved in extracellular fluid movement"/>
    <property type="evidence" value="ECO:0007669"/>
    <property type="project" value="TreeGrafter"/>
</dbReference>
<sequence length="81" mass="9493">MSKLMKDINNKNLNDMLHNAVEADRLYWLRNEAKIQASYTSRNYDEFRETVAAAHLGPLRHGEAMKKKVIWNSVTQDEDKE</sequence>
<dbReference type="EMBL" id="JASPKY010000294">
    <property type="protein sequence ID" value="KAK9710363.1"/>
    <property type="molecule type" value="Genomic_DNA"/>
</dbReference>
<dbReference type="GO" id="GO:0005576">
    <property type="term" value="C:extracellular region"/>
    <property type="evidence" value="ECO:0007669"/>
    <property type="project" value="GOC"/>
</dbReference>
<accession>A0AAW1JZW9</accession>
<dbReference type="GO" id="GO:0007368">
    <property type="term" value="P:determination of left/right symmetry"/>
    <property type="evidence" value="ECO:0007669"/>
    <property type="project" value="TreeGrafter"/>
</dbReference>
<gene>
    <name evidence="2" type="ORF">QE152_g26091</name>
</gene>
<comment type="caution">
    <text evidence="2">The sequence shown here is derived from an EMBL/GenBank/DDBJ whole genome shotgun (WGS) entry which is preliminary data.</text>
</comment>
<dbReference type="InterPro" id="IPR031733">
    <property type="entry name" value="Dynein_attach_N"/>
</dbReference>
<protein>
    <submittedName>
        <fullName evidence="2">Dynein attachment factor N-terminus</fullName>
    </submittedName>
</protein>
<proteinExistence type="predicted"/>
<dbReference type="AlphaFoldDB" id="A0AAW1JZW9"/>
<feature type="domain" description="Dynein attachment factor N-terminal" evidence="1">
    <location>
        <begin position="8"/>
        <end position="72"/>
    </location>
</feature>
<dbReference type="PANTHER" id="PTHR28572">
    <property type="entry name" value="COILED-COIL DOMAIN-CONTAINING PROTEIN 103"/>
    <property type="match status" value="1"/>
</dbReference>
<dbReference type="GO" id="GO:0036157">
    <property type="term" value="C:outer dynein arm"/>
    <property type="evidence" value="ECO:0007669"/>
    <property type="project" value="InterPro"/>
</dbReference>
<keyword evidence="3" id="KW-1185">Reference proteome</keyword>
<dbReference type="InterPro" id="IPR042422">
    <property type="entry name" value="CC103"/>
</dbReference>
<evidence type="ECO:0000259" key="1">
    <source>
        <dbReference type="Pfam" id="PF15867"/>
    </source>
</evidence>